<dbReference type="InParanoid" id="A0A2K1X965"/>
<organism evidence="1 2">
    <name type="scientific">Populus trichocarpa</name>
    <name type="common">Western balsam poplar</name>
    <name type="synonym">Populus balsamifera subsp. trichocarpa</name>
    <dbReference type="NCBI Taxonomy" id="3694"/>
    <lineage>
        <taxon>Eukaryota</taxon>
        <taxon>Viridiplantae</taxon>
        <taxon>Streptophyta</taxon>
        <taxon>Embryophyta</taxon>
        <taxon>Tracheophyta</taxon>
        <taxon>Spermatophyta</taxon>
        <taxon>Magnoliopsida</taxon>
        <taxon>eudicotyledons</taxon>
        <taxon>Gunneridae</taxon>
        <taxon>Pentapetalae</taxon>
        <taxon>rosids</taxon>
        <taxon>fabids</taxon>
        <taxon>Malpighiales</taxon>
        <taxon>Salicaceae</taxon>
        <taxon>Saliceae</taxon>
        <taxon>Populus</taxon>
    </lineage>
</organism>
<accession>A0A2K1X965</accession>
<evidence type="ECO:0000313" key="2">
    <source>
        <dbReference type="Proteomes" id="UP000006729"/>
    </source>
</evidence>
<keyword evidence="2" id="KW-1185">Reference proteome</keyword>
<dbReference type="AlphaFoldDB" id="A0A2K1X965"/>
<evidence type="ECO:0000313" key="1">
    <source>
        <dbReference type="EMBL" id="PNS97314.1"/>
    </source>
</evidence>
<dbReference type="InterPro" id="IPR036663">
    <property type="entry name" value="Fumarylacetoacetase_C_sf"/>
</dbReference>
<gene>
    <name evidence="1" type="ORF">POPTR_016G015000</name>
</gene>
<proteinExistence type="predicted"/>
<protein>
    <submittedName>
        <fullName evidence="1">Uncharacterized protein</fullName>
    </submittedName>
</protein>
<name>A0A2K1X965_POPTR</name>
<sequence length="85" mass="9559">MRSNRRFIYRERSQKRRRLFFIRPYTPSDLLGAGTISAPELSCGCLLELTWNGQKPLSLNGDDPREMVTVLGLALALAGRILPSP</sequence>
<dbReference type="EMBL" id="CM009305">
    <property type="protein sequence ID" value="PNS97314.1"/>
    <property type="molecule type" value="Genomic_DNA"/>
</dbReference>
<reference evidence="1 2" key="1">
    <citation type="journal article" date="2006" name="Science">
        <title>The genome of black cottonwood, Populus trichocarpa (Torr. &amp; Gray).</title>
        <authorList>
            <person name="Tuskan G.A."/>
            <person name="Difazio S."/>
            <person name="Jansson S."/>
            <person name="Bohlmann J."/>
            <person name="Grigoriev I."/>
            <person name="Hellsten U."/>
            <person name="Putnam N."/>
            <person name="Ralph S."/>
            <person name="Rombauts S."/>
            <person name="Salamov A."/>
            <person name="Schein J."/>
            <person name="Sterck L."/>
            <person name="Aerts A."/>
            <person name="Bhalerao R.R."/>
            <person name="Bhalerao R.P."/>
            <person name="Blaudez D."/>
            <person name="Boerjan W."/>
            <person name="Brun A."/>
            <person name="Brunner A."/>
            <person name="Busov V."/>
            <person name="Campbell M."/>
            <person name="Carlson J."/>
            <person name="Chalot M."/>
            <person name="Chapman J."/>
            <person name="Chen G.L."/>
            <person name="Cooper D."/>
            <person name="Coutinho P.M."/>
            <person name="Couturier J."/>
            <person name="Covert S."/>
            <person name="Cronk Q."/>
            <person name="Cunningham R."/>
            <person name="Davis J."/>
            <person name="Degroeve S."/>
            <person name="Dejardin A."/>
            <person name="Depamphilis C."/>
            <person name="Detter J."/>
            <person name="Dirks B."/>
            <person name="Dubchak I."/>
            <person name="Duplessis S."/>
            <person name="Ehlting J."/>
            <person name="Ellis B."/>
            <person name="Gendler K."/>
            <person name="Goodstein D."/>
            <person name="Gribskov M."/>
            <person name="Grimwood J."/>
            <person name="Groover A."/>
            <person name="Gunter L."/>
            <person name="Hamberger B."/>
            <person name="Heinze B."/>
            <person name="Helariutta Y."/>
            <person name="Henrissat B."/>
            <person name="Holligan D."/>
            <person name="Holt R."/>
            <person name="Huang W."/>
            <person name="Islam-Faridi N."/>
            <person name="Jones S."/>
            <person name="Jones-Rhoades M."/>
            <person name="Jorgensen R."/>
            <person name="Joshi C."/>
            <person name="Kangasjarvi J."/>
            <person name="Karlsson J."/>
            <person name="Kelleher C."/>
            <person name="Kirkpatrick R."/>
            <person name="Kirst M."/>
            <person name="Kohler A."/>
            <person name="Kalluri U."/>
            <person name="Larimer F."/>
            <person name="Leebens-Mack J."/>
            <person name="Leple J.C."/>
            <person name="Locascio P."/>
            <person name="Lou Y."/>
            <person name="Lucas S."/>
            <person name="Martin F."/>
            <person name="Montanini B."/>
            <person name="Napoli C."/>
            <person name="Nelson D.R."/>
            <person name="Nelson C."/>
            <person name="Nieminen K."/>
            <person name="Nilsson O."/>
            <person name="Pereda V."/>
            <person name="Peter G."/>
            <person name="Philippe R."/>
            <person name="Pilate G."/>
            <person name="Poliakov A."/>
            <person name="Razumovskaya J."/>
            <person name="Richardson P."/>
            <person name="Rinaldi C."/>
            <person name="Ritland K."/>
            <person name="Rouze P."/>
            <person name="Ryaboy D."/>
            <person name="Schmutz J."/>
            <person name="Schrader J."/>
            <person name="Segerman B."/>
            <person name="Shin H."/>
            <person name="Siddiqui A."/>
            <person name="Sterky F."/>
            <person name="Terry A."/>
            <person name="Tsai C.J."/>
            <person name="Uberbacher E."/>
            <person name="Unneberg P."/>
            <person name="Vahala J."/>
            <person name="Wall K."/>
            <person name="Wessler S."/>
            <person name="Yang G."/>
            <person name="Yin T."/>
            <person name="Douglas C."/>
            <person name="Marra M."/>
            <person name="Sandberg G."/>
            <person name="Van de Peer Y."/>
            <person name="Rokhsar D."/>
        </authorList>
    </citation>
    <scope>NUCLEOTIDE SEQUENCE [LARGE SCALE GENOMIC DNA]</scope>
    <source>
        <strain evidence="2">cv. Nisqually</strain>
    </source>
</reference>
<dbReference type="Proteomes" id="UP000006729">
    <property type="component" value="Chromosome 16"/>
</dbReference>
<dbReference type="GO" id="GO:0003824">
    <property type="term" value="F:catalytic activity"/>
    <property type="evidence" value="ECO:0007669"/>
    <property type="project" value="InterPro"/>
</dbReference>
<dbReference type="Gene3D" id="3.90.850.10">
    <property type="entry name" value="Fumarylacetoacetase-like, C-terminal domain"/>
    <property type="match status" value="1"/>
</dbReference>
<dbReference type="STRING" id="3694.A0A2K1X965"/>